<accession>A0ABM7PME9</accession>
<name>A0ABM7PME9_9BACT</name>
<sequence length="307" mass="33223">MKNIVTSALALGLILLAGAMAWLAYSIQGVTRELPAVMTRVDDINTRIDAIVETIPLITAELPPILEEVAKIRETVPPILAEVEHIRKAVPPILAEVEQIREAIPPILTRIDAIQEQVTEVEKNLPLIAKTVDTAAGAVNTVATQVEATLPRVDKALVEVEAIRGEIPGILSQVEGIVADSQQIVGRASEDAVTGVMKGVITSPFRLLKDAGNSITGSLFTTQRMTSEDEAHFEESTKRLLHNLELKSVTWSNPRSGNKGKVTLQRAFQDSGTSCVSLQFDLIPKSGKKESAIKNGCLMKDGTWQIK</sequence>
<reference evidence="1 2" key="1">
    <citation type="submission" date="2021-02" db="EMBL/GenBank/DDBJ databases">
        <title>Complete genome of Desulfoluna sp. strain ASN36.</title>
        <authorList>
            <person name="Takahashi A."/>
            <person name="Kojima H."/>
            <person name="Fukui M."/>
        </authorList>
    </citation>
    <scope>NUCLEOTIDE SEQUENCE [LARGE SCALE GENOMIC DNA]</scope>
    <source>
        <strain evidence="1 2">ASN36</strain>
    </source>
</reference>
<gene>
    <name evidence="1" type="ORF">DSLASN_43260</name>
</gene>
<evidence type="ECO:0008006" key="3">
    <source>
        <dbReference type="Google" id="ProtNLM"/>
    </source>
</evidence>
<protein>
    <recommendedName>
        <fullName evidence="3">Surface antigen domain-containing protein</fullName>
    </recommendedName>
</protein>
<proteinExistence type="predicted"/>
<dbReference type="Proteomes" id="UP001320148">
    <property type="component" value="Chromosome"/>
</dbReference>
<evidence type="ECO:0000313" key="2">
    <source>
        <dbReference type="Proteomes" id="UP001320148"/>
    </source>
</evidence>
<evidence type="ECO:0000313" key="1">
    <source>
        <dbReference type="EMBL" id="BCS98694.1"/>
    </source>
</evidence>
<dbReference type="RefSeq" id="WP_236890075.1">
    <property type="nucleotide sequence ID" value="NZ_AP024488.1"/>
</dbReference>
<keyword evidence="2" id="KW-1185">Reference proteome</keyword>
<dbReference type="SUPFAM" id="SSF58104">
    <property type="entry name" value="Methyl-accepting chemotaxis protein (MCP) signaling domain"/>
    <property type="match status" value="1"/>
</dbReference>
<organism evidence="1 2">
    <name type="scientific">Desulfoluna limicola</name>
    <dbReference type="NCBI Taxonomy" id="2810562"/>
    <lineage>
        <taxon>Bacteria</taxon>
        <taxon>Pseudomonadati</taxon>
        <taxon>Thermodesulfobacteriota</taxon>
        <taxon>Desulfobacteria</taxon>
        <taxon>Desulfobacterales</taxon>
        <taxon>Desulfolunaceae</taxon>
        <taxon>Desulfoluna</taxon>
    </lineage>
</organism>
<dbReference type="EMBL" id="AP024488">
    <property type="protein sequence ID" value="BCS98694.1"/>
    <property type="molecule type" value="Genomic_DNA"/>
</dbReference>